<organism evidence="2 3">
    <name type="scientific">Erysiphe pulchra</name>
    <dbReference type="NCBI Taxonomy" id="225359"/>
    <lineage>
        <taxon>Eukaryota</taxon>
        <taxon>Fungi</taxon>
        <taxon>Dikarya</taxon>
        <taxon>Ascomycota</taxon>
        <taxon>Pezizomycotina</taxon>
        <taxon>Leotiomycetes</taxon>
        <taxon>Erysiphales</taxon>
        <taxon>Erysiphaceae</taxon>
        <taxon>Erysiphe</taxon>
    </lineage>
</organism>
<dbReference type="EMBL" id="PEDP01000372">
    <property type="protein sequence ID" value="POS86237.1"/>
    <property type="molecule type" value="Genomic_DNA"/>
</dbReference>
<feature type="region of interest" description="Disordered" evidence="1">
    <location>
        <begin position="379"/>
        <end position="401"/>
    </location>
</feature>
<dbReference type="OrthoDB" id="3557758at2759"/>
<evidence type="ECO:0000256" key="1">
    <source>
        <dbReference type="SAM" id="MobiDB-lite"/>
    </source>
</evidence>
<dbReference type="AlphaFoldDB" id="A0A2S4PW53"/>
<gene>
    <name evidence="2" type="ORF">EPUL_001443</name>
</gene>
<comment type="caution">
    <text evidence="2">The sequence shown here is derived from an EMBL/GenBank/DDBJ whole genome shotgun (WGS) entry which is preliminary data.</text>
</comment>
<dbReference type="Proteomes" id="UP000237438">
    <property type="component" value="Unassembled WGS sequence"/>
</dbReference>
<proteinExistence type="predicted"/>
<name>A0A2S4PW53_9PEZI</name>
<evidence type="ECO:0000313" key="2">
    <source>
        <dbReference type="EMBL" id="POS86237.1"/>
    </source>
</evidence>
<keyword evidence="3" id="KW-1185">Reference proteome</keyword>
<protein>
    <submittedName>
        <fullName evidence="2">Uncharacterized protein</fullName>
    </submittedName>
</protein>
<feature type="compositionally biased region" description="Polar residues" evidence="1">
    <location>
        <begin position="379"/>
        <end position="388"/>
    </location>
</feature>
<evidence type="ECO:0000313" key="3">
    <source>
        <dbReference type="Proteomes" id="UP000237438"/>
    </source>
</evidence>
<accession>A0A2S4PW53</accession>
<sequence length="467" mass="53606">MTLSTATTQISCQVEAPVDYSVRRQGYSSRIQKIDFDTSNLLGRRYCLQKNLPYYSSNAEEGSRTDTSKSRLHIRTSSFQKNKTQTFIPVPSHDKSKSFLGNRRLDDIGKYNDPNLSNHQNSAKFYGKDSDRCSSMYCSSRRPYPKSSYYRKDFTQDTSIDMCCRYSPELVNSSTNFAAADDIFHEKYPRSITKISISMQKSDSSPNLQSESGEFPRLASSLKEKNRIKSHTNILPRNSQPQASINWQYAIHGKISVGTQYPFINPSIRFEYRSQIPKLNPSSRKEFAHSSMFHESMLMQSEFDSRKMGLPKAQTHDMKTLTKESESLFPSISSKNRQIYTTQPNSFWCGRFTALHDRFHNDMLETLVIDRKTYTRFQDGTSPSLRTESTLKDSDSPETTAGLQYLNDEETRRCKKSFIHLGALCVTDEAKKSLWNFQLAYARSQGKKQLLPIGGEMDSDVDQERET</sequence>
<reference evidence="2 3" key="1">
    <citation type="submission" date="2017-10" db="EMBL/GenBank/DDBJ databases">
        <title>Development of genomic resources for the powdery mildew, Erysiphe pulchra.</title>
        <authorList>
            <person name="Wadl P.A."/>
            <person name="Mack B.M."/>
            <person name="Moore G."/>
            <person name="Beltz S.B."/>
        </authorList>
    </citation>
    <scope>NUCLEOTIDE SEQUENCE [LARGE SCALE GENOMIC DNA]</scope>
    <source>
        <strain evidence="2">Cflorida</strain>
    </source>
</reference>